<feature type="chain" id="PRO_5002335749" evidence="1">
    <location>
        <begin position="19"/>
        <end position="66"/>
    </location>
</feature>
<organism evidence="2 3">
    <name type="scientific">Dictyocaulus viviparus</name>
    <name type="common">Bovine lungworm</name>
    <dbReference type="NCBI Taxonomy" id="29172"/>
    <lineage>
        <taxon>Eukaryota</taxon>
        <taxon>Metazoa</taxon>
        <taxon>Ecdysozoa</taxon>
        <taxon>Nematoda</taxon>
        <taxon>Chromadorea</taxon>
        <taxon>Rhabditida</taxon>
        <taxon>Rhabditina</taxon>
        <taxon>Rhabditomorpha</taxon>
        <taxon>Strongyloidea</taxon>
        <taxon>Metastrongylidae</taxon>
        <taxon>Dictyocaulus</taxon>
    </lineage>
</organism>
<reference evidence="2 3" key="1">
    <citation type="submission" date="2013-11" db="EMBL/GenBank/DDBJ databases">
        <title>Draft genome of the bovine lungworm Dictyocaulus viviparus.</title>
        <authorList>
            <person name="Mitreva M."/>
        </authorList>
    </citation>
    <scope>NUCLEOTIDE SEQUENCE [LARGE SCALE GENOMIC DNA]</scope>
    <source>
        <strain evidence="2 3">HannoverDv2000</strain>
    </source>
</reference>
<evidence type="ECO:0000313" key="3">
    <source>
        <dbReference type="Proteomes" id="UP000053766"/>
    </source>
</evidence>
<keyword evidence="1" id="KW-0732">Signal</keyword>
<dbReference type="Proteomes" id="UP000053766">
    <property type="component" value="Unassembled WGS sequence"/>
</dbReference>
<dbReference type="AlphaFoldDB" id="A0A0D8XKR0"/>
<evidence type="ECO:0000256" key="1">
    <source>
        <dbReference type="SAM" id="SignalP"/>
    </source>
</evidence>
<feature type="signal peptide" evidence="1">
    <location>
        <begin position="1"/>
        <end position="18"/>
    </location>
</feature>
<evidence type="ECO:0000313" key="2">
    <source>
        <dbReference type="EMBL" id="KJH42926.1"/>
    </source>
</evidence>
<keyword evidence="3" id="KW-1185">Reference proteome</keyword>
<dbReference type="OrthoDB" id="5828232at2759"/>
<gene>
    <name evidence="2" type="ORF">DICVIV_11075</name>
</gene>
<reference evidence="3" key="2">
    <citation type="journal article" date="2016" name="Sci. Rep.">
        <title>Dictyocaulus viviparus genome, variome and transcriptome elucidate lungworm biology and support future intervention.</title>
        <authorList>
            <person name="McNulty S.N."/>
            <person name="Strube C."/>
            <person name="Rosa B.A."/>
            <person name="Martin J.C."/>
            <person name="Tyagi R."/>
            <person name="Choi Y.J."/>
            <person name="Wang Q."/>
            <person name="Hallsworth Pepin K."/>
            <person name="Zhang X."/>
            <person name="Ozersky P."/>
            <person name="Wilson R.K."/>
            <person name="Sternberg P.W."/>
            <person name="Gasser R.B."/>
            <person name="Mitreva M."/>
        </authorList>
    </citation>
    <scope>NUCLEOTIDE SEQUENCE [LARGE SCALE GENOMIC DNA]</scope>
    <source>
        <strain evidence="3">HannoverDv2000</strain>
    </source>
</reference>
<name>A0A0D8XKR0_DICVI</name>
<dbReference type="EMBL" id="KN716609">
    <property type="protein sequence ID" value="KJH42926.1"/>
    <property type="molecule type" value="Genomic_DNA"/>
</dbReference>
<protein>
    <submittedName>
        <fullName evidence="2">Uncharacterized protein</fullName>
    </submittedName>
</protein>
<proteinExistence type="predicted"/>
<sequence length="66" mass="7610">MIAPWLILLIATLVTTSAKSQWRDFPIMQWPDTAAAKRDAGYWNDCEFSPMSCLLRKKRSILRAKP</sequence>
<accession>A0A0D8XKR0</accession>